<evidence type="ECO:0000313" key="3">
    <source>
        <dbReference type="EMBL" id="CAK8990093.1"/>
    </source>
</evidence>
<feature type="domain" description="F5/8 type C" evidence="2">
    <location>
        <begin position="405"/>
        <end position="567"/>
    </location>
</feature>
<dbReference type="InterPro" id="IPR011429">
    <property type="entry name" value="Cyt_c_Planctomycete-type"/>
</dbReference>
<name>A0ABP0HJZ0_9DINO</name>
<reference evidence="3 4" key="1">
    <citation type="submission" date="2024-02" db="EMBL/GenBank/DDBJ databases">
        <authorList>
            <person name="Chen Y."/>
            <person name="Shah S."/>
            <person name="Dougan E. K."/>
            <person name="Thang M."/>
            <person name="Chan C."/>
        </authorList>
    </citation>
    <scope>NUCLEOTIDE SEQUENCE [LARGE SCALE GENOMIC DNA]</scope>
</reference>
<dbReference type="InterPro" id="IPR011444">
    <property type="entry name" value="DUF1549"/>
</dbReference>
<accession>A0ABP0HJZ0</accession>
<dbReference type="EMBL" id="CAXAMM010001031">
    <property type="protein sequence ID" value="CAK8990093.1"/>
    <property type="molecule type" value="Genomic_DNA"/>
</dbReference>
<dbReference type="Gene3D" id="2.60.120.260">
    <property type="entry name" value="Galactose-binding domain-like"/>
    <property type="match status" value="1"/>
</dbReference>
<feature type="signal peptide" evidence="1">
    <location>
        <begin position="1"/>
        <end position="22"/>
    </location>
</feature>
<keyword evidence="4" id="KW-1185">Reference proteome</keyword>
<evidence type="ECO:0000259" key="2">
    <source>
        <dbReference type="PROSITE" id="PS50022"/>
    </source>
</evidence>
<dbReference type="Pfam" id="PF07635">
    <property type="entry name" value="PSCyt1"/>
    <property type="match status" value="1"/>
</dbReference>
<dbReference type="PANTHER" id="PTHR35889:SF3">
    <property type="entry name" value="F-BOX DOMAIN-CONTAINING PROTEIN"/>
    <property type="match status" value="1"/>
</dbReference>
<keyword evidence="1" id="KW-0732">Signal</keyword>
<dbReference type="PANTHER" id="PTHR35889">
    <property type="entry name" value="CYCLOINULO-OLIGOSACCHARIDE FRUCTANOTRANSFERASE-RELATED"/>
    <property type="match status" value="1"/>
</dbReference>
<feature type="chain" id="PRO_5045824242" description="F5/8 type C domain-containing protein" evidence="1">
    <location>
        <begin position="23"/>
        <end position="1000"/>
    </location>
</feature>
<dbReference type="Proteomes" id="UP001642464">
    <property type="component" value="Unassembled WGS sequence"/>
</dbReference>
<comment type="caution">
    <text evidence="3">The sequence shown here is derived from an EMBL/GenBank/DDBJ whole genome shotgun (WGS) entry which is preliminary data.</text>
</comment>
<gene>
    <name evidence="3" type="ORF">SCF082_LOCUS2093</name>
</gene>
<dbReference type="InterPro" id="IPR022655">
    <property type="entry name" value="DUF1553"/>
</dbReference>
<dbReference type="SUPFAM" id="SSF49785">
    <property type="entry name" value="Galactose-binding domain-like"/>
    <property type="match status" value="1"/>
</dbReference>
<dbReference type="InterPro" id="IPR000421">
    <property type="entry name" value="FA58C"/>
</dbReference>
<sequence>MFDRRERIWFLVGTCLTWFVAAEFGLQTASAESSFEQKVAPLFAKHCVSCHNEEDRKGGLSLTSRAALAKGGESGEVVIPHEPNASYLLDLIEPYDGKAEMPKGGSPLSQAERQILRDWIAEGAPWPKDVVVEAEAWWSLASLQQPTVPVLPDHSQGKVEFIIRNPIDAFILRTLNRQELSPSPAADRATLIRRLSFDLVGLPPTPEEVEAFVHDPDPLAYERLVDRLLASPQYGERWARHWLDIVHYGETHGYDKDKPRPHAWPYRDYVIRSLNEDKPYGQFIREQVAGDVLAEGTVDGIEALGFLAAGPWDYISHVEVPETKIDGKIARHLDRDDMVQTTMMSFCSLTVGCAQCHDHKFDPIPQEDYYRLHAVFAALDRADKEYDVDPSVSRRREELLAEQRRYDDRLKTVERRIAEAAGPKLAKLNQQLAELRKAKGDRPPQYGYHSQIMQTADNVKWVQVDLGSSQPLSRIEYIGCHDDFNGIGAGFGFPPAYRIDVSDDPAFETGVRTVFAVEGNVPNPGTAPQEVSLEGVTGRYVRFTATRLAPRRNDYIFALAELLVFDEQNENIARGRPVTALDSIEAPIRWGRANLVDGIAPGRSGREAEIASLEQQRTELLTDRVESSLLAERDQVRAGLALIRQGIRLLPTPRKVYAGTVHHGGGNFRGTGPDGGRPRPIHILPRGDVRSPGREVQPGTLSCLTSLESRFVIAPEAPEEDRRAALARWLSDHRNPLVWRSIANRVWQYHFGRGLVATPNDFGRMGELPTHPDLLDWLAVKLRDGGESLKELHRLIVLSSTYRQSSVGNPHAAEIDAGNRFLWRMNRRRLEAEAVRDSLLFVSGRLNPEMGGKSFQDFVIEKPQHSPHYQYHLHDPNDPRAHRRAVYRFLVRSKTQPFMTVMDCADPSMQVPQRNETNSPLQALAMLNNKLALAMARNFAEEVSSRETGVEGQVRLAVRMALSRPPTDEEAAQLVAYTKQHGLENTCRVLFNLNEFMYVD</sequence>
<dbReference type="Pfam" id="PF07587">
    <property type="entry name" value="PSD1"/>
    <property type="match status" value="1"/>
</dbReference>
<dbReference type="SUPFAM" id="SSF46626">
    <property type="entry name" value="Cytochrome c"/>
    <property type="match status" value="1"/>
</dbReference>
<dbReference type="InterPro" id="IPR036909">
    <property type="entry name" value="Cyt_c-like_dom_sf"/>
</dbReference>
<dbReference type="InterPro" id="IPR008979">
    <property type="entry name" value="Galactose-bd-like_sf"/>
</dbReference>
<dbReference type="Pfam" id="PF07583">
    <property type="entry name" value="PSCyt2"/>
    <property type="match status" value="1"/>
</dbReference>
<evidence type="ECO:0000313" key="4">
    <source>
        <dbReference type="Proteomes" id="UP001642464"/>
    </source>
</evidence>
<proteinExistence type="predicted"/>
<protein>
    <recommendedName>
        <fullName evidence="2">F5/8 type C domain-containing protein</fullName>
    </recommendedName>
</protein>
<evidence type="ECO:0000256" key="1">
    <source>
        <dbReference type="SAM" id="SignalP"/>
    </source>
</evidence>
<dbReference type="PROSITE" id="PS50022">
    <property type="entry name" value="FA58C_3"/>
    <property type="match status" value="1"/>
</dbReference>
<dbReference type="Pfam" id="PF00754">
    <property type="entry name" value="F5_F8_type_C"/>
    <property type="match status" value="1"/>
</dbReference>
<organism evidence="3 4">
    <name type="scientific">Durusdinium trenchii</name>
    <dbReference type="NCBI Taxonomy" id="1381693"/>
    <lineage>
        <taxon>Eukaryota</taxon>
        <taxon>Sar</taxon>
        <taxon>Alveolata</taxon>
        <taxon>Dinophyceae</taxon>
        <taxon>Suessiales</taxon>
        <taxon>Symbiodiniaceae</taxon>
        <taxon>Durusdinium</taxon>
    </lineage>
</organism>